<feature type="transmembrane region" description="Helical" evidence="2">
    <location>
        <begin position="47"/>
        <end position="66"/>
    </location>
</feature>
<keyword evidence="2" id="KW-0472">Membrane</keyword>
<evidence type="ECO:0000256" key="1">
    <source>
        <dbReference type="SAM" id="MobiDB-lite"/>
    </source>
</evidence>
<dbReference type="Proteomes" id="UP001596321">
    <property type="component" value="Unassembled WGS sequence"/>
</dbReference>
<evidence type="ECO:0000313" key="4">
    <source>
        <dbReference type="Proteomes" id="UP001596321"/>
    </source>
</evidence>
<keyword evidence="4" id="KW-1185">Reference proteome</keyword>
<feature type="region of interest" description="Disordered" evidence="1">
    <location>
        <begin position="180"/>
        <end position="205"/>
    </location>
</feature>
<keyword evidence="2" id="KW-1133">Transmembrane helix</keyword>
<protein>
    <recommendedName>
        <fullName evidence="5">DUF2244 domain-containing protein</fullName>
    </recommendedName>
</protein>
<sequence length="205" mass="21600">MNRPVREAAADTPGGNLLSPGRLGLLGGAVAGSGVLLVLLLDGAEAAGALLVLLAVVALLVARYAVGADALDHGRREEVRLLGTRAPGMGEWRRNVATATGPDGALYYRAVLRPELRRLYAAALAEHHHVSLDRQPERAAELIGPELWPWLGPVPPATGPDGEVPVDVLRRLVDRLETLGAHRTRAGSPGAHPAPRNRTGKEHAT</sequence>
<gene>
    <name evidence="3" type="ORF">ACFQFF_27755</name>
</gene>
<evidence type="ECO:0000313" key="3">
    <source>
        <dbReference type="EMBL" id="MFC6505183.1"/>
    </source>
</evidence>
<feature type="transmembrane region" description="Helical" evidence="2">
    <location>
        <begin position="23"/>
        <end position="41"/>
    </location>
</feature>
<reference evidence="4" key="1">
    <citation type="journal article" date="2019" name="Int. J. Syst. Evol. Microbiol.">
        <title>The Global Catalogue of Microorganisms (GCM) 10K type strain sequencing project: providing services to taxonomists for standard genome sequencing and annotation.</title>
        <authorList>
            <consortium name="The Broad Institute Genomics Platform"/>
            <consortium name="The Broad Institute Genome Sequencing Center for Infectious Disease"/>
            <person name="Wu L."/>
            <person name="Ma J."/>
        </authorList>
    </citation>
    <scope>NUCLEOTIDE SEQUENCE [LARGE SCALE GENOMIC DNA]</scope>
    <source>
        <strain evidence="4">JCM 4504</strain>
    </source>
</reference>
<organism evidence="3 4">
    <name type="scientific">Streptomyces plicatus</name>
    <dbReference type="NCBI Taxonomy" id="1922"/>
    <lineage>
        <taxon>Bacteria</taxon>
        <taxon>Bacillati</taxon>
        <taxon>Actinomycetota</taxon>
        <taxon>Actinomycetes</taxon>
        <taxon>Kitasatosporales</taxon>
        <taxon>Streptomycetaceae</taxon>
        <taxon>Streptomyces</taxon>
        <taxon>Streptomyces rochei group</taxon>
    </lineage>
</organism>
<keyword evidence="2" id="KW-0812">Transmembrane</keyword>
<comment type="caution">
    <text evidence="3">The sequence shown here is derived from an EMBL/GenBank/DDBJ whole genome shotgun (WGS) entry which is preliminary data.</text>
</comment>
<accession>A0ABW1Y7Z2</accession>
<evidence type="ECO:0000256" key="2">
    <source>
        <dbReference type="SAM" id="Phobius"/>
    </source>
</evidence>
<evidence type="ECO:0008006" key="5">
    <source>
        <dbReference type="Google" id="ProtNLM"/>
    </source>
</evidence>
<dbReference type="RefSeq" id="WP_246534150.1">
    <property type="nucleotide sequence ID" value="NZ_BMUJ01000003.1"/>
</dbReference>
<name>A0ABW1Y7Z2_STRPL</name>
<dbReference type="EMBL" id="JBHSUW010000001">
    <property type="protein sequence ID" value="MFC6505183.1"/>
    <property type="molecule type" value="Genomic_DNA"/>
</dbReference>
<proteinExistence type="predicted"/>